<dbReference type="InterPro" id="IPR024079">
    <property type="entry name" value="MetalloPept_cat_dom_sf"/>
</dbReference>
<dbReference type="OrthoDB" id="5422838at2759"/>
<accession>A0A8H6FRJ9</accession>
<dbReference type="SUPFAM" id="SSF55486">
    <property type="entry name" value="Metalloproteases ('zincins'), catalytic domain"/>
    <property type="match status" value="1"/>
</dbReference>
<dbReference type="RefSeq" id="XP_037162815.1">
    <property type="nucleotide sequence ID" value="XM_037310229.1"/>
</dbReference>
<reference evidence="2 3" key="1">
    <citation type="journal article" date="2020" name="Genomics">
        <title>Complete, high-quality genomes from long-read metagenomic sequencing of two wolf lichen thalli reveals enigmatic genome architecture.</title>
        <authorList>
            <person name="McKenzie S.K."/>
            <person name="Walston R.F."/>
            <person name="Allen J.L."/>
        </authorList>
    </citation>
    <scope>NUCLEOTIDE SEQUENCE [LARGE SCALE GENOMIC DNA]</scope>
    <source>
        <strain evidence="2">WasteWater2</strain>
    </source>
</reference>
<dbReference type="AlphaFoldDB" id="A0A8H6FRJ9"/>
<feature type="signal peptide" evidence="1">
    <location>
        <begin position="1"/>
        <end position="23"/>
    </location>
</feature>
<evidence type="ECO:0000313" key="3">
    <source>
        <dbReference type="Proteomes" id="UP000578531"/>
    </source>
</evidence>
<comment type="caution">
    <text evidence="2">The sequence shown here is derived from an EMBL/GenBank/DDBJ whole genome shotgun (WGS) entry which is preliminary data.</text>
</comment>
<keyword evidence="3" id="KW-1185">Reference proteome</keyword>
<protein>
    <submittedName>
        <fullName evidence="2">Uncharacterized protein</fullName>
    </submittedName>
</protein>
<proteinExistence type="predicted"/>
<keyword evidence="1" id="KW-0732">Signal</keyword>
<dbReference type="Gene3D" id="3.40.390.10">
    <property type="entry name" value="Collagenase (Catalytic Domain)"/>
    <property type="match status" value="1"/>
</dbReference>
<dbReference type="EMBL" id="JACCJC010000038">
    <property type="protein sequence ID" value="KAF6233397.1"/>
    <property type="molecule type" value="Genomic_DNA"/>
</dbReference>
<name>A0A8H6FRJ9_9LECA</name>
<evidence type="ECO:0000313" key="2">
    <source>
        <dbReference type="EMBL" id="KAF6233397.1"/>
    </source>
</evidence>
<organism evidence="2 3">
    <name type="scientific">Letharia columbiana</name>
    <dbReference type="NCBI Taxonomy" id="112416"/>
    <lineage>
        <taxon>Eukaryota</taxon>
        <taxon>Fungi</taxon>
        <taxon>Dikarya</taxon>
        <taxon>Ascomycota</taxon>
        <taxon>Pezizomycotina</taxon>
        <taxon>Lecanoromycetes</taxon>
        <taxon>OSLEUM clade</taxon>
        <taxon>Lecanoromycetidae</taxon>
        <taxon>Lecanorales</taxon>
        <taxon>Lecanorineae</taxon>
        <taxon>Parmeliaceae</taxon>
        <taxon>Letharia</taxon>
    </lineage>
</organism>
<dbReference type="GeneID" id="59289985"/>
<feature type="chain" id="PRO_5034601399" evidence="1">
    <location>
        <begin position="24"/>
        <end position="244"/>
    </location>
</feature>
<dbReference type="GO" id="GO:0008237">
    <property type="term" value="F:metallopeptidase activity"/>
    <property type="evidence" value="ECO:0007669"/>
    <property type="project" value="InterPro"/>
</dbReference>
<dbReference type="Proteomes" id="UP000578531">
    <property type="component" value="Unassembled WGS sequence"/>
</dbReference>
<gene>
    <name evidence="2" type="ORF">HO173_008329</name>
</gene>
<sequence length="244" mass="27704">MHITHFSLQALASIAVFARHAAASTNFSNSSTERLSPIVVDLVPAPGTTPDFKYDFHVIFKDGKCSDSQQAAVLATMKNIAALSDRVQLWQGDGFHDWTGEVTQWFGRSAPTQAAWIKNNFLRVSTAIKHYKSAWIPTYVFVGCDAFDKTSITCMSTDILNIFNDYGYFRRWDTIYWNFCPDFWSLPAAPAKIQSTLDDPKKNIHYMENYLGTREQWLFPGIISIRSIGIKKSNVGVHQTYHNF</sequence>
<evidence type="ECO:0000256" key="1">
    <source>
        <dbReference type="SAM" id="SignalP"/>
    </source>
</evidence>